<sequence length="73" mass="8219">MPNVAAFAVLLHDASIIILTIFSHFVELWHGALRLRSTINAAYSSGSMGLNHLLMFELWRDANSFMLSFLIPK</sequence>
<reference evidence="2 3" key="1">
    <citation type="journal article" date="2018" name="Sci. Rep.">
        <title>Rhizobium tumorigenes sp. nov., a novel plant tumorigenic bacterium isolated from cane gall tumors on thornless blackberry.</title>
        <authorList>
            <person name="Kuzmanovi N."/>
            <person name="Smalla K."/>
            <person name="Gronow S."/>
            <person name="PuBawska J."/>
        </authorList>
    </citation>
    <scope>NUCLEOTIDE SEQUENCE [LARGE SCALE GENOMIC DNA]</scope>
    <source>
        <strain evidence="2 3">CCBAU 85046</strain>
    </source>
</reference>
<keyword evidence="1" id="KW-0472">Membrane</keyword>
<comment type="caution">
    <text evidence="2">The sequence shown here is derived from an EMBL/GenBank/DDBJ whole genome shotgun (WGS) entry which is preliminary data.</text>
</comment>
<organism evidence="2 3">
    <name type="scientific">Rhizobium tubonense</name>
    <dbReference type="NCBI Taxonomy" id="484088"/>
    <lineage>
        <taxon>Bacteria</taxon>
        <taxon>Pseudomonadati</taxon>
        <taxon>Pseudomonadota</taxon>
        <taxon>Alphaproteobacteria</taxon>
        <taxon>Hyphomicrobiales</taxon>
        <taxon>Rhizobiaceae</taxon>
        <taxon>Rhizobium/Agrobacterium group</taxon>
        <taxon>Rhizobium</taxon>
    </lineage>
</organism>
<keyword evidence="1" id="KW-0812">Transmembrane</keyword>
<dbReference type="Proteomes" id="UP000248925">
    <property type="component" value="Unassembled WGS sequence"/>
</dbReference>
<evidence type="ECO:0000256" key="1">
    <source>
        <dbReference type="SAM" id="Phobius"/>
    </source>
</evidence>
<gene>
    <name evidence="2" type="ORF">CPY51_29885</name>
</gene>
<keyword evidence="1" id="KW-1133">Transmembrane helix</keyword>
<feature type="transmembrane region" description="Helical" evidence="1">
    <location>
        <begin position="6"/>
        <end position="26"/>
    </location>
</feature>
<evidence type="ECO:0000313" key="3">
    <source>
        <dbReference type="Proteomes" id="UP000248925"/>
    </source>
</evidence>
<accession>A0A2W4DV97</accession>
<evidence type="ECO:0000313" key="2">
    <source>
        <dbReference type="EMBL" id="PZM07966.1"/>
    </source>
</evidence>
<protein>
    <submittedName>
        <fullName evidence="2">Uncharacterized protein</fullName>
    </submittedName>
</protein>
<dbReference type="EMBL" id="PCDP01000076">
    <property type="protein sequence ID" value="PZM07966.1"/>
    <property type="molecule type" value="Genomic_DNA"/>
</dbReference>
<keyword evidence="3" id="KW-1185">Reference proteome</keyword>
<proteinExistence type="predicted"/>
<name>A0A2W4DV97_9HYPH</name>
<dbReference type="AlphaFoldDB" id="A0A2W4DV97"/>